<dbReference type="Proteomes" id="UP000224336">
    <property type="component" value="Segment"/>
</dbReference>
<sequence>MQIQLDPLMVYHGSTRSLFNEDSSLNVVDVRGIQLNAEGIADNKNYYFDYGRKKDDDGEILTIYVHDRNVAKDFIVLYVEFHLGTHKFHTYVHPQYRHKFPVLVLELLFV</sequence>
<protein>
    <submittedName>
        <fullName evidence="1">Uncharacterized protein</fullName>
    </submittedName>
</protein>
<gene>
    <name evidence="1" type="ORF">KTN4_267</name>
</gene>
<organism evidence="1 2">
    <name type="scientific">Pseudomonas phage KTN4</name>
    <dbReference type="NCBI Taxonomy" id="1862701"/>
    <lineage>
        <taxon>Viruses</taxon>
        <taxon>Duplodnaviria</taxon>
        <taxon>Heunggongvirae</taxon>
        <taxon>Uroviricota</taxon>
        <taxon>Caudoviricetes</taxon>
        <taxon>Chimalliviridae</taxon>
        <taxon>Phikzvirus</taxon>
        <taxon>Phikzvirus phiKZ</taxon>
    </lineage>
</organism>
<reference evidence="1 2" key="1">
    <citation type="journal article" date="2016" name="Sci. Rep.">
        <title>A proposed integrated approach for the preclinical evaluation of phage therapy in Pseudomonas infections.</title>
        <authorList>
            <person name="Danis-Wlodarczyk K."/>
            <person name="Vandenheuvel D."/>
            <person name="Jang H.B."/>
            <person name="Briers Y."/>
            <person name="Olszak T."/>
            <person name="Arabski M."/>
            <person name="Wasik S."/>
            <person name="Drabik M."/>
            <person name="Higgins G."/>
            <person name="Tyrrell J."/>
            <person name="Harvey B.J."/>
            <person name="Noben J.P."/>
            <person name="Lavigne R."/>
            <person name="Drulis-Kawa Z."/>
        </authorList>
    </citation>
    <scope>NUCLEOTIDE SEQUENCE [LARGE SCALE GENOMIC DNA]</scope>
</reference>
<name>A0A192Y6U1_9CAUD</name>
<evidence type="ECO:0000313" key="2">
    <source>
        <dbReference type="Proteomes" id="UP000224336"/>
    </source>
</evidence>
<evidence type="ECO:0000313" key="1">
    <source>
        <dbReference type="EMBL" id="ANM45025.1"/>
    </source>
</evidence>
<accession>A0A192Y6U1</accession>
<proteinExistence type="predicted"/>
<dbReference type="EMBL" id="KU521356">
    <property type="protein sequence ID" value="ANM45025.1"/>
    <property type="molecule type" value="Genomic_DNA"/>
</dbReference>